<name>A0ABR3G8B1_9PEZI</name>
<sequence>MAGSMSQIPAAVAKVKAVQNWKPLVISRPFLLAFTSISIFLVISIESLLQVSDRKFGLVFGNVDDGSGGADLLSNANKFGFRYFPTLISVIYGLLWTWIDHDIKRLEPYYQLSKPGGALARDSLLLNYPYSLVATVPITAFRRKHWSVFYSGTILVLIFFSVSPLSSTIFNIHVVSRTVSAPFKVAAIIPVEKQSSSLSASFTFVAYDYTYFNASLPPFATPDFAILPFHPTGAPNNKLNETWTATSTLLSADLKCTPATIQSFPDGAQFVGPASFLFINEAKDCSYNLTRKSSSYDQLFQFKQDWNTLFVNTRKNPRFVPPGKMADEYALKQANVLKPDSAHCSNNHTFMAIWGRGQTWPGINATIISQYYLRQWYSDDWTAIFCEPVYEQQQVRVTVQAATGAVMNVTSLGEKTPFTAINATYFEDLMAIGVNAASTSLMNVSLPKNSVGEFPFAPPNHQFQFGRGFNDSIGIYNIHGLTGFGLANMAEEGLESLLDPTQLGAMFARSYRLLFAMAVVGELSSFDLSAATDPSFTRTFLVEAVTVDPIFSRLIEASIGVVILLSVGLLYTIWNRKCNLAHEPSSIAAGMTAIAGSPEVIWDLENSEWMGEEKLVSTLRKSDRRYQLTSLLTGGHRLTKLSPTVYNTQQEADQERKLLDEDDSVAKNIQNLALDKNASHWELHPVIGVLVCAMFLGLMIFLGWLYSSDKKWDGLPVIGNDFQNNIVYNYLPTFIATFTEPFWVLLTRYTALVMPYQELYVGESSPLKSLTVSYDAKPPHFLTYRSFRARHFLLAALSIMALASNFLAVAFGALFNGRTTRWVEPTNFEQPWSPILRPGNVTIDSIELGSGKTVVLSTASYNKGDIRQTELFYVAFANVVQNLSLPQWTSDEFYFLPFDSPDPAFHGQAREGLTRGFGADVQCSEMPENQTATTRQWKNDMMGFDGTPISTHTVPDLGRDYQFDMWQQCQTPDGLKNSTYHVQMYTGNIGEFDLDLGVSGDDSGRVDLDLDPGRGYIDFLGTFAYDDPNLDPKLNQNPNKQCPGYFTAGWLQTNAVAVPNTLSDDPTATIMVVEKPPTHVVVMCKTNFRTAIFKVGVDESNIVQKYDRAGEWENADDFFVTTTATQFVSLYNQMISDDNNNVLPEQGGAVSRYVRNDPRPFDWVNYLMRSLPGGDKLGGTLPPDAAVSGRALEKVYKLLFSIFIQRYSDGLFSPMQGTVVAGHMQLSEARMEMSKDMFAISVFIMGLFVIVGTITYIRRPGRFLSSLPTSLAVEMSTYYASNAVDDVSGTEAMNPEERARLLKRLGNKYGYGLYIGKDGKQHFGVEREPLVGRGEKAKMHASQAWSNQGFSVRGRQRARPANAALDPMLGGGRNSPSP</sequence>
<dbReference type="Proteomes" id="UP001447188">
    <property type="component" value="Unassembled WGS sequence"/>
</dbReference>
<feature type="transmembrane region" description="Helical" evidence="2">
    <location>
        <begin position="1237"/>
        <end position="1257"/>
    </location>
</feature>
<dbReference type="Pfam" id="PF11915">
    <property type="entry name" value="DUF3433"/>
    <property type="match status" value="2"/>
</dbReference>
<reference evidence="3 4" key="1">
    <citation type="submission" date="2024-02" db="EMBL/GenBank/DDBJ databases">
        <title>Discinaceae phylogenomics.</title>
        <authorList>
            <person name="Dirks A.C."/>
            <person name="James T.Y."/>
        </authorList>
    </citation>
    <scope>NUCLEOTIDE SEQUENCE [LARGE SCALE GENOMIC DNA]</scope>
    <source>
        <strain evidence="3 4">ACD0624</strain>
    </source>
</reference>
<feature type="transmembrane region" description="Helical" evidence="2">
    <location>
        <begin position="554"/>
        <end position="574"/>
    </location>
</feature>
<feature type="transmembrane region" description="Helical" evidence="2">
    <location>
        <begin position="792"/>
        <end position="815"/>
    </location>
</feature>
<dbReference type="EMBL" id="JBBBZM010000182">
    <property type="protein sequence ID" value="KAL0632188.1"/>
    <property type="molecule type" value="Genomic_DNA"/>
</dbReference>
<feature type="transmembrane region" description="Helical" evidence="2">
    <location>
        <begin position="726"/>
        <end position="746"/>
    </location>
</feature>
<dbReference type="PANTHER" id="PTHR37544:SF3">
    <property type="entry name" value="SPRAY"/>
    <property type="match status" value="1"/>
</dbReference>
<organism evidence="3 4">
    <name type="scientific">Discina gigas</name>
    <dbReference type="NCBI Taxonomy" id="1032678"/>
    <lineage>
        <taxon>Eukaryota</taxon>
        <taxon>Fungi</taxon>
        <taxon>Dikarya</taxon>
        <taxon>Ascomycota</taxon>
        <taxon>Pezizomycotina</taxon>
        <taxon>Pezizomycetes</taxon>
        <taxon>Pezizales</taxon>
        <taxon>Discinaceae</taxon>
        <taxon>Discina</taxon>
    </lineage>
</organism>
<evidence type="ECO:0000313" key="3">
    <source>
        <dbReference type="EMBL" id="KAL0632188.1"/>
    </source>
</evidence>
<feature type="transmembrane region" description="Helical" evidence="2">
    <location>
        <begin position="81"/>
        <end position="99"/>
    </location>
</feature>
<keyword evidence="2" id="KW-0812">Transmembrane</keyword>
<feature type="region of interest" description="Disordered" evidence="1">
    <location>
        <begin position="1345"/>
        <end position="1378"/>
    </location>
</feature>
<keyword evidence="4" id="KW-1185">Reference proteome</keyword>
<feature type="transmembrane region" description="Helical" evidence="2">
    <location>
        <begin position="30"/>
        <end position="49"/>
    </location>
</feature>
<evidence type="ECO:0000256" key="1">
    <source>
        <dbReference type="SAM" id="MobiDB-lite"/>
    </source>
</evidence>
<dbReference type="InterPro" id="IPR021840">
    <property type="entry name" value="DUF3433"/>
</dbReference>
<evidence type="ECO:0000256" key="2">
    <source>
        <dbReference type="SAM" id="Phobius"/>
    </source>
</evidence>
<comment type="caution">
    <text evidence="3">The sequence shown here is derived from an EMBL/GenBank/DDBJ whole genome shotgun (WGS) entry which is preliminary data.</text>
</comment>
<evidence type="ECO:0000313" key="4">
    <source>
        <dbReference type="Proteomes" id="UP001447188"/>
    </source>
</evidence>
<accession>A0ABR3G8B1</accession>
<protein>
    <submittedName>
        <fullName evidence="3">Uncharacterized protein</fullName>
    </submittedName>
</protein>
<keyword evidence="2" id="KW-1133">Transmembrane helix</keyword>
<proteinExistence type="predicted"/>
<keyword evidence="2" id="KW-0472">Membrane</keyword>
<feature type="compositionally biased region" description="Gly residues" evidence="1">
    <location>
        <begin position="1369"/>
        <end position="1378"/>
    </location>
</feature>
<gene>
    <name evidence="3" type="ORF">Q9L58_008937</name>
</gene>
<dbReference type="PANTHER" id="PTHR37544">
    <property type="entry name" value="SPRAY-RELATED"/>
    <property type="match status" value="1"/>
</dbReference>
<feature type="transmembrane region" description="Helical" evidence="2">
    <location>
        <begin position="686"/>
        <end position="706"/>
    </location>
</feature>
<feature type="transmembrane region" description="Helical" evidence="2">
    <location>
        <begin position="148"/>
        <end position="170"/>
    </location>
</feature>